<dbReference type="EMBL" id="FAXA01000425">
    <property type="protein sequence ID" value="CUV03475.1"/>
    <property type="molecule type" value="Genomic_DNA"/>
</dbReference>
<name>A0A160VCZ7_9ZZZZ</name>
<reference evidence="1" key="1">
    <citation type="submission" date="2015-10" db="EMBL/GenBank/DDBJ databases">
        <authorList>
            <person name="Gilbert D.G."/>
        </authorList>
    </citation>
    <scope>NUCLEOTIDE SEQUENCE</scope>
</reference>
<accession>A0A160VCZ7</accession>
<dbReference type="AlphaFoldDB" id="A0A160VCZ7"/>
<proteinExistence type="predicted"/>
<evidence type="ECO:0000313" key="1">
    <source>
        <dbReference type="EMBL" id="CUV03475.1"/>
    </source>
</evidence>
<organism evidence="1">
    <name type="scientific">hydrothermal vent metagenome</name>
    <dbReference type="NCBI Taxonomy" id="652676"/>
    <lineage>
        <taxon>unclassified sequences</taxon>
        <taxon>metagenomes</taxon>
        <taxon>ecological metagenomes</taxon>
    </lineage>
</organism>
<gene>
    <name evidence="1" type="ORF">MGWOODY_Clf2585</name>
</gene>
<sequence>MTSNEELEPESCVICGDDLDGVHQTSCQMCGGKFHQPWSHDSDIPQCGRLGSHEEALAIVFLCDDCYFGRRP</sequence>
<protein>
    <submittedName>
        <fullName evidence="1">Uncharacterized protein</fullName>
    </submittedName>
</protein>